<reference evidence="1 2" key="1">
    <citation type="submission" date="2015-07" db="EMBL/GenBank/DDBJ databases">
        <title>Genome sequencing of Kibdelosporangium phytohabitans.</title>
        <authorList>
            <person name="Qin S."/>
            <person name="Xing K."/>
        </authorList>
    </citation>
    <scope>NUCLEOTIDE SEQUENCE [LARGE SCALE GENOMIC DNA]</scope>
    <source>
        <strain evidence="1 2">KLBMP1111</strain>
    </source>
</reference>
<accession>A0A0N9HXV8</accession>
<dbReference type="RefSeq" id="WP_054288694.1">
    <property type="nucleotide sequence ID" value="NZ_CP012752.1"/>
</dbReference>
<gene>
    <name evidence="1" type="ORF">AOZ06_07080</name>
</gene>
<keyword evidence="2" id="KW-1185">Reference proteome</keyword>
<protein>
    <submittedName>
        <fullName evidence="1">Uncharacterized protein</fullName>
    </submittedName>
</protein>
<dbReference type="KEGG" id="kphy:AOZ06_07080"/>
<dbReference type="AlphaFoldDB" id="A0A0N9HXV8"/>
<sequence length="140" mass="14702">MELAEPPLPQDGGGRPIASPGISAWIGRWAMSTLSSMTTATTNSTSSVFLLPGRAGVVHDGHAAVVHPRGQLRFPFAAGDHRGPVVGFRRRAQRSPPDLAIQPGVQYFPDLAHAAAAQRPAQPVPLTDHSVHHGAITPST</sequence>
<evidence type="ECO:0000313" key="1">
    <source>
        <dbReference type="EMBL" id="ALG06722.1"/>
    </source>
</evidence>
<dbReference type="Proteomes" id="UP000063699">
    <property type="component" value="Chromosome"/>
</dbReference>
<dbReference type="STRING" id="860235.AOZ06_07080"/>
<evidence type="ECO:0000313" key="2">
    <source>
        <dbReference type="Proteomes" id="UP000063699"/>
    </source>
</evidence>
<proteinExistence type="predicted"/>
<dbReference type="EMBL" id="CP012752">
    <property type="protein sequence ID" value="ALG06722.1"/>
    <property type="molecule type" value="Genomic_DNA"/>
</dbReference>
<organism evidence="1 2">
    <name type="scientific">Kibdelosporangium phytohabitans</name>
    <dbReference type="NCBI Taxonomy" id="860235"/>
    <lineage>
        <taxon>Bacteria</taxon>
        <taxon>Bacillati</taxon>
        <taxon>Actinomycetota</taxon>
        <taxon>Actinomycetes</taxon>
        <taxon>Pseudonocardiales</taxon>
        <taxon>Pseudonocardiaceae</taxon>
        <taxon>Kibdelosporangium</taxon>
    </lineage>
</organism>
<name>A0A0N9HXV8_9PSEU</name>